<dbReference type="SUPFAM" id="SSF52743">
    <property type="entry name" value="Subtilisin-like"/>
    <property type="match status" value="1"/>
</dbReference>
<evidence type="ECO:0000313" key="4">
    <source>
        <dbReference type="EMBL" id="TVT98939.1"/>
    </source>
</evidence>
<reference evidence="4 5" key="1">
    <citation type="journal article" date="2019" name="Sci. Rep.">
        <title>A high-quality genome of Eragrostis curvula grass provides insights into Poaceae evolution and supports new strategies to enhance forage quality.</title>
        <authorList>
            <person name="Carballo J."/>
            <person name="Santos B.A.C.M."/>
            <person name="Zappacosta D."/>
            <person name="Garbus I."/>
            <person name="Selva J.P."/>
            <person name="Gallo C.A."/>
            <person name="Diaz A."/>
            <person name="Albertini E."/>
            <person name="Caccamo M."/>
            <person name="Echenique V."/>
        </authorList>
    </citation>
    <scope>NUCLEOTIDE SEQUENCE [LARGE SCALE GENOMIC DNA]</scope>
    <source>
        <strain evidence="5">cv. Victoria</strain>
        <tissue evidence="4">Leaf</tissue>
    </source>
</reference>
<name>A0A5J9SIZ0_9POAL</name>
<sequence>MAAFSSRGPNAISPQILKPDITAPGVGIIAAFSGAVSPSWQPSPFDDRRVPYNVMSGTSILTLPLFDAVGNPCTCSSGSSFRPENLNYPSVTVPCLSGGSTTVTRRVKNVGKTASSYSVTAIEHPAGVKVTVQPDKLYLGVEETKEFEVKLEVVNAAAAANYVFGSFEWSDGLHRVRSPVVVKTTC</sequence>
<comment type="caution">
    <text evidence="4">The sequence shown here is derived from an EMBL/GenBank/DDBJ whole genome shotgun (WGS) entry which is preliminary data.</text>
</comment>
<comment type="similarity">
    <text evidence="1">Belongs to the peptidase S8 family.</text>
</comment>
<organism evidence="4 5">
    <name type="scientific">Eragrostis curvula</name>
    <name type="common">weeping love grass</name>
    <dbReference type="NCBI Taxonomy" id="38414"/>
    <lineage>
        <taxon>Eukaryota</taxon>
        <taxon>Viridiplantae</taxon>
        <taxon>Streptophyta</taxon>
        <taxon>Embryophyta</taxon>
        <taxon>Tracheophyta</taxon>
        <taxon>Spermatophyta</taxon>
        <taxon>Magnoliopsida</taxon>
        <taxon>Liliopsida</taxon>
        <taxon>Poales</taxon>
        <taxon>Poaceae</taxon>
        <taxon>PACMAD clade</taxon>
        <taxon>Chloridoideae</taxon>
        <taxon>Eragrostideae</taxon>
        <taxon>Eragrostidinae</taxon>
        <taxon>Eragrostis</taxon>
    </lineage>
</organism>
<dbReference type="InterPro" id="IPR041469">
    <property type="entry name" value="Subtilisin-like_FN3"/>
</dbReference>
<dbReference type="InterPro" id="IPR045051">
    <property type="entry name" value="SBT"/>
</dbReference>
<proteinExistence type="inferred from homology"/>
<dbReference type="InterPro" id="IPR036852">
    <property type="entry name" value="Peptidase_S8/S53_dom_sf"/>
</dbReference>
<evidence type="ECO:0000256" key="1">
    <source>
        <dbReference type="ARBA" id="ARBA00011073"/>
    </source>
</evidence>
<evidence type="ECO:0000259" key="3">
    <source>
        <dbReference type="Pfam" id="PF17766"/>
    </source>
</evidence>
<dbReference type="PANTHER" id="PTHR10795">
    <property type="entry name" value="PROPROTEIN CONVERTASE SUBTILISIN/KEXIN"/>
    <property type="match status" value="1"/>
</dbReference>
<evidence type="ECO:0000313" key="5">
    <source>
        <dbReference type="Proteomes" id="UP000324897"/>
    </source>
</evidence>
<keyword evidence="5" id="KW-1185">Reference proteome</keyword>
<dbReference type="GO" id="GO:0006508">
    <property type="term" value="P:proteolysis"/>
    <property type="evidence" value="ECO:0007669"/>
    <property type="project" value="InterPro"/>
</dbReference>
<dbReference type="EMBL" id="RWGY01000786">
    <property type="protein sequence ID" value="TVT98939.1"/>
    <property type="molecule type" value="Genomic_DNA"/>
</dbReference>
<dbReference type="Proteomes" id="UP000324897">
    <property type="component" value="Unassembled WGS sequence"/>
</dbReference>
<keyword evidence="2" id="KW-0732">Signal</keyword>
<protein>
    <recommendedName>
        <fullName evidence="3">Subtilisin-like protease fibronectin type-III domain-containing protein</fullName>
    </recommendedName>
</protein>
<dbReference type="GO" id="GO:0004252">
    <property type="term" value="F:serine-type endopeptidase activity"/>
    <property type="evidence" value="ECO:0007669"/>
    <property type="project" value="InterPro"/>
</dbReference>
<feature type="domain" description="Subtilisin-like protease fibronectin type-III" evidence="3">
    <location>
        <begin position="85"/>
        <end position="182"/>
    </location>
</feature>
<dbReference type="Pfam" id="PF17766">
    <property type="entry name" value="fn3_6"/>
    <property type="match status" value="1"/>
</dbReference>
<dbReference type="FunFam" id="2.60.40.2310:FF:000002">
    <property type="entry name" value="p69E protein-like"/>
    <property type="match status" value="1"/>
</dbReference>
<accession>A0A5J9SIZ0</accession>
<dbReference type="AlphaFoldDB" id="A0A5J9SIZ0"/>
<evidence type="ECO:0000256" key="2">
    <source>
        <dbReference type="ARBA" id="ARBA00022729"/>
    </source>
</evidence>
<dbReference type="Gramene" id="TVT98939">
    <property type="protein sequence ID" value="TVT98939"/>
    <property type="gene ID" value="EJB05_55752"/>
</dbReference>
<dbReference type="OrthoDB" id="4803627at2759"/>
<gene>
    <name evidence="4" type="ORF">EJB05_55752</name>
</gene>
<dbReference type="Gene3D" id="2.60.40.2310">
    <property type="match status" value="1"/>
</dbReference>
<feature type="non-terminal residue" evidence="4">
    <location>
        <position position="1"/>
    </location>
</feature>
<dbReference type="Gene3D" id="3.40.50.200">
    <property type="entry name" value="Peptidase S8/S53 domain"/>
    <property type="match status" value="1"/>
</dbReference>